<comment type="caution">
    <text evidence="2">The sequence shown here is derived from an EMBL/GenBank/DDBJ whole genome shotgun (WGS) entry which is preliminary data.</text>
</comment>
<gene>
    <name evidence="2" type="ORF">GCM10017161_32350</name>
</gene>
<reference evidence="2" key="2">
    <citation type="submission" date="2020-09" db="EMBL/GenBank/DDBJ databases">
        <authorList>
            <person name="Sun Q."/>
            <person name="Kim S."/>
        </authorList>
    </citation>
    <scope>NUCLEOTIDE SEQUENCE</scope>
    <source>
        <strain evidence="2">KCTC 42731</strain>
    </source>
</reference>
<name>A0A919BPK2_9GAMM</name>
<accession>A0A919BPK2</accession>
<keyword evidence="1" id="KW-0732">Signal</keyword>
<evidence type="ECO:0000256" key="1">
    <source>
        <dbReference type="SAM" id="SignalP"/>
    </source>
</evidence>
<dbReference type="Proteomes" id="UP000623842">
    <property type="component" value="Unassembled WGS sequence"/>
</dbReference>
<organism evidence="2 3">
    <name type="scientific">Thalassotalea marina</name>
    <dbReference type="NCBI Taxonomy" id="1673741"/>
    <lineage>
        <taxon>Bacteria</taxon>
        <taxon>Pseudomonadati</taxon>
        <taxon>Pseudomonadota</taxon>
        <taxon>Gammaproteobacteria</taxon>
        <taxon>Alteromonadales</taxon>
        <taxon>Colwelliaceae</taxon>
        <taxon>Thalassotalea</taxon>
    </lineage>
</organism>
<evidence type="ECO:0000313" key="2">
    <source>
        <dbReference type="EMBL" id="GHG01230.1"/>
    </source>
</evidence>
<evidence type="ECO:0000313" key="3">
    <source>
        <dbReference type="Proteomes" id="UP000623842"/>
    </source>
</evidence>
<dbReference type="RefSeq" id="WP_229854778.1">
    <property type="nucleotide sequence ID" value="NZ_BNCK01000008.1"/>
</dbReference>
<sequence>MNNTISTITLALALTSATQLAYATEGTEKNYSVSSVKQSWDKSKALTQLKESKSLSDSPNVLIGKTREQVKALKKQLYSNDFASKSSTKQAQSAQSFDHSFSIYDGYASLIEDIDQDGYFQTFSVTFDADVINYQFNEHARVYAELYLSKDGGDWIHYYTTENFSIYGESEDDAFEVYTTLNQGYVPANYDVLIDLYEVGYSDIVASYSADDNSDLYALPLESSDYDPTYQEVYVSESHSHGGSVYWLLSLLAITPWIRKRIKK</sequence>
<proteinExistence type="predicted"/>
<reference evidence="2" key="1">
    <citation type="journal article" date="2014" name="Int. J. Syst. Evol. Microbiol.">
        <title>Complete genome sequence of Corynebacterium casei LMG S-19264T (=DSM 44701T), isolated from a smear-ripened cheese.</title>
        <authorList>
            <consortium name="US DOE Joint Genome Institute (JGI-PGF)"/>
            <person name="Walter F."/>
            <person name="Albersmeier A."/>
            <person name="Kalinowski J."/>
            <person name="Ruckert C."/>
        </authorList>
    </citation>
    <scope>NUCLEOTIDE SEQUENCE</scope>
    <source>
        <strain evidence="2">KCTC 42731</strain>
    </source>
</reference>
<keyword evidence="3" id="KW-1185">Reference proteome</keyword>
<feature type="chain" id="PRO_5037461406" evidence="1">
    <location>
        <begin position="22"/>
        <end position="264"/>
    </location>
</feature>
<feature type="signal peptide" evidence="1">
    <location>
        <begin position="1"/>
        <end position="21"/>
    </location>
</feature>
<dbReference type="EMBL" id="BNCK01000008">
    <property type="protein sequence ID" value="GHG01230.1"/>
    <property type="molecule type" value="Genomic_DNA"/>
</dbReference>
<dbReference type="AlphaFoldDB" id="A0A919BPK2"/>
<protein>
    <submittedName>
        <fullName evidence="2">GlyGly-CTERM sorting domain-containing protein</fullName>
    </submittedName>
</protein>
<dbReference type="NCBIfam" id="NF038116">
    <property type="entry name" value="Sden1266_dom"/>
    <property type="match status" value="1"/>
</dbReference>